<accession>A0AAC9P967</accession>
<evidence type="ECO:0000313" key="3">
    <source>
        <dbReference type="EMBL" id="APH55266.1"/>
    </source>
</evidence>
<proteinExistence type="predicted"/>
<evidence type="ECO:0000256" key="1">
    <source>
        <dbReference type="SAM" id="MobiDB-lite"/>
    </source>
</evidence>
<keyword evidence="2" id="KW-1133">Transmembrane helix</keyword>
<organism evidence="3 4">
    <name type="scientific">Granulibacter bethesdensis</name>
    <dbReference type="NCBI Taxonomy" id="364410"/>
    <lineage>
        <taxon>Bacteria</taxon>
        <taxon>Pseudomonadati</taxon>
        <taxon>Pseudomonadota</taxon>
        <taxon>Alphaproteobacteria</taxon>
        <taxon>Acetobacterales</taxon>
        <taxon>Acetobacteraceae</taxon>
        <taxon>Granulibacter</taxon>
    </lineage>
</organism>
<keyword evidence="2" id="KW-0472">Membrane</keyword>
<name>A0AAC9P967_9PROT</name>
<dbReference type="AlphaFoldDB" id="A0AAC9P967"/>
<feature type="transmembrane region" description="Helical" evidence="2">
    <location>
        <begin position="79"/>
        <end position="100"/>
    </location>
</feature>
<feature type="region of interest" description="Disordered" evidence="1">
    <location>
        <begin position="885"/>
        <end position="904"/>
    </location>
</feature>
<evidence type="ECO:0000313" key="4">
    <source>
        <dbReference type="Proteomes" id="UP000182373"/>
    </source>
</evidence>
<evidence type="ECO:0000256" key="2">
    <source>
        <dbReference type="SAM" id="Phobius"/>
    </source>
</evidence>
<keyword evidence="2" id="KW-0812">Transmembrane</keyword>
<feature type="region of interest" description="Disordered" evidence="1">
    <location>
        <begin position="1"/>
        <end position="26"/>
    </location>
</feature>
<dbReference type="Proteomes" id="UP000182373">
    <property type="component" value="Chromosome"/>
</dbReference>
<gene>
    <name evidence="3" type="ORF">GbCGDNIH9_1950</name>
</gene>
<dbReference type="EMBL" id="CP018191">
    <property type="protein sequence ID" value="APH55266.1"/>
    <property type="molecule type" value="Genomic_DNA"/>
</dbReference>
<protein>
    <submittedName>
        <fullName evidence="3">Membrane associated protein</fullName>
    </submittedName>
</protein>
<reference evidence="4" key="1">
    <citation type="submission" date="2016-11" db="EMBL/GenBank/DDBJ databases">
        <title>Comparative genomic and phenotypic analysis of Granulibacter bethesdensis clinical isolates from patients with chronic granulomatous disease.</title>
        <authorList>
            <person name="Zarember K.A."/>
            <person name="Porcella S.F."/>
            <person name="Chu J."/>
            <person name="Ding L."/>
            <person name="Dahlstrom E."/>
            <person name="Barbian K."/>
            <person name="Martens C."/>
            <person name="Sykora L."/>
            <person name="Kramer S."/>
            <person name="Pettinato A.M."/>
            <person name="Hong H."/>
            <person name="Wald G."/>
            <person name="Berg L.J."/>
            <person name="Rogge L.S."/>
            <person name="Greenberg D.E."/>
            <person name="Falcone E.L."/>
            <person name="Neves J.F."/>
            <person name="Simoes M.J."/>
            <person name="Casal M."/>
            <person name="Rodriguez-Lopez F.C."/>
            <person name="Zelazny A."/>
            <person name="Gallin J.I."/>
            <person name="Holland S.M."/>
        </authorList>
    </citation>
    <scope>NUCLEOTIDE SEQUENCE [LARGE SCALE GENOMIC DNA]</scope>
    <source>
        <strain evidence="4">NIH9.1</strain>
    </source>
</reference>
<sequence length="1160" mass="122978">MRQTVPAAARRHGDWRGQANMPPADHPIPVPGAGECRSLREAGCRSRVSSLRMRWRTGSLPVRRWSGQAGWLLGRVIRLALQTAIGAAVLVSVGFVALGLRLSHGPLDLTDILGRSLQGLARTGTDLPGGAEAVSKAGGQGLVVRLPGRLAPFRIDIPYLVMTWDGWKHGPDAILDVQLRGVTIRDVRQPETAPDLARIGLLRVGAVSGLLLSRHPRVQTVLIEDTAIALPPSRLGTVSAPSPDDFDLQRHLETFRIWERRSWALLPDHAAVHRLMVSGRTEVSASPWRLEEIEASLHRGLALSVERKKVDDSSPPLDGSVRARLVAGGASTPLLLKVGDATLAQNGPDRNGLGIVFEAGMMPVSALADLSSQIKMLAAAEVPVGLRATALIGSDLAFKRASLDVQSQPGTVTIDNQTVKIRVFAARLDADMITGRTLLSSLTLGLEGDAGAAPVFKGSGSLEPVSEGRRHAQFHLDVGVLPLDGLPSLWPARFAHGAHEWITQNMKVGRIESGTLTLMASVSEDFSHPALDGIDGLLTIRNASIHWLRPVPPIQGMNGTVRVTEPHRLTIEAGGGRVPAYGIAVRHAVMEIAGLTEKDQQSAIQGELSGTVPGLEKLLSHPRLHLLSEHPMDLGQPEGQFSGILNVALPLRKKVAMEDVAIASEGHISALVLHDVLAGQDLENGDFTYDVSENGLSLAGHCVVADIPARIRAGMDFRHGPPQQVLEKATVQAHAAVADLERLGIRSGKVNLSGATDLDVAYNRYRSGKATVDLAADLTDLSAMIDRLGWQKSAGQPGSASASITLQGDHLSVVQNLQVSAPNLSLSGSAAGAEGGGTLLQFDTVQVGDSHLSGSILFPGRTGAPIQGRLTGGVIDLSHPLKRQGLRQPSYRRRDQAQAETPGQPFQISGKLDRLIAVDQGAVLGISIAIVNDGTLYRNVTVTGRDTAGGLFSFVIVPDGSGRVLDAQATDAGALLSTLDLTDEIINGRLTLHGRFDDTSPDHRLSGTAKLHQFSVRGAPAAAKVLQAMTLYGLVDALSGPGLPVNDLIAPFSLTDDELTFNDARAYTISLGGTMKGRIDLSGQTLALEGTIVPAYMFNTLPGHLPLVGKLFSPEKGGGVFAATYALSGSLQDPQVSLNPLATLTPGFLRGIFDYFRRPQ</sequence>